<organism evidence="8">
    <name type="scientific">Caenorhabditis remanei</name>
    <name type="common">Caenorhabditis vulgaris</name>
    <dbReference type="NCBI Taxonomy" id="31234"/>
    <lineage>
        <taxon>Eukaryota</taxon>
        <taxon>Metazoa</taxon>
        <taxon>Ecdysozoa</taxon>
        <taxon>Nematoda</taxon>
        <taxon>Chromadorea</taxon>
        <taxon>Rhabditida</taxon>
        <taxon>Rhabditina</taxon>
        <taxon>Rhabditomorpha</taxon>
        <taxon>Rhabditoidea</taxon>
        <taxon>Rhabditidae</taxon>
        <taxon>Peloderinae</taxon>
        <taxon>Caenorhabditis</taxon>
    </lineage>
</organism>
<reference evidence="7" key="1">
    <citation type="submission" date="2007-07" db="EMBL/GenBank/DDBJ databases">
        <title>PCAP assembly of the Caenorhabditis remanei genome.</title>
        <authorList>
            <consortium name="The Caenorhabditis remanei Sequencing Consortium"/>
            <person name="Wilson R.K."/>
        </authorList>
    </citation>
    <scope>NUCLEOTIDE SEQUENCE [LARGE SCALE GENOMIC DNA]</scope>
    <source>
        <strain evidence="7">PB4641</strain>
    </source>
</reference>
<evidence type="ECO:0000256" key="1">
    <source>
        <dbReference type="ARBA" id="ARBA00022771"/>
    </source>
</evidence>
<accession>E3N6R0</accession>
<dbReference type="eggNOG" id="KOG4185">
    <property type="taxonomic scope" value="Eukaryota"/>
</dbReference>
<dbReference type="CTD" id="9808073"/>
<keyword evidence="1 3" id="KW-0479">Metal-binding</keyword>
<evidence type="ECO:0000313" key="7">
    <source>
        <dbReference type="EMBL" id="EFO88222.1"/>
    </source>
</evidence>
<dbReference type="GO" id="GO:0008270">
    <property type="term" value="F:zinc ion binding"/>
    <property type="evidence" value="ECO:0007669"/>
    <property type="project" value="UniProtKB-KW"/>
</dbReference>
<dbReference type="Proteomes" id="UP000008281">
    <property type="component" value="Unassembled WGS sequence"/>
</dbReference>
<evidence type="ECO:0000259" key="6">
    <source>
        <dbReference type="PROSITE" id="PS50089"/>
    </source>
</evidence>
<dbReference type="STRING" id="31234.E3N6R0"/>
<name>E3N6R0_CAERE</name>
<proteinExistence type="predicted"/>
<dbReference type="GeneID" id="9808073"/>
<dbReference type="PANTHER" id="PTHR47156:SF10">
    <property type="entry name" value="E3 UBIQUITIN-PROTEIN LIGASE TRIM-21-RELATED"/>
    <property type="match status" value="1"/>
</dbReference>
<dbReference type="OrthoDB" id="6106880at2759"/>
<evidence type="ECO:0000256" key="2">
    <source>
        <dbReference type="ARBA" id="ARBA00022833"/>
    </source>
</evidence>
<dbReference type="EMBL" id="DS268542">
    <property type="protein sequence ID" value="EFO88222.1"/>
    <property type="molecule type" value="Genomic_DNA"/>
</dbReference>
<dbReference type="InterPro" id="IPR001841">
    <property type="entry name" value="Znf_RING"/>
</dbReference>
<dbReference type="InParanoid" id="E3N6R0"/>
<feature type="coiled-coil region" evidence="4">
    <location>
        <begin position="97"/>
        <end position="131"/>
    </location>
</feature>
<feature type="domain" description="RING-type" evidence="6">
    <location>
        <begin position="137"/>
        <end position="180"/>
    </location>
</feature>
<dbReference type="AlphaFoldDB" id="E3N6R0"/>
<evidence type="ECO:0000256" key="3">
    <source>
        <dbReference type="PROSITE-ProRule" id="PRU00175"/>
    </source>
</evidence>
<feature type="region of interest" description="Disordered" evidence="5">
    <location>
        <begin position="25"/>
        <end position="49"/>
    </location>
</feature>
<dbReference type="InterPro" id="IPR052667">
    <property type="entry name" value="E3_ubiquitin-ligase_RING"/>
</dbReference>
<evidence type="ECO:0000256" key="5">
    <source>
        <dbReference type="SAM" id="MobiDB-lite"/>
    </source>
</evidence>
<evidence type="ECO:0000256" key="4">
    <source>
        <dbReference type="SAM" id="Coils"/>
    </source>
</evidence>
<protein>
    <recommendedName>
        <fullName evidence="6">RING-type domain-containing protein</fullName>
    </recommendedName>
</protein>
<dbReference type="PANTHER" id="PTHR47156">
    <property type="entry name" value="PROTEIN CBG20824"/>
    <property type="match status" value="1"/>
</dbReference>
<dbReference type="SUPFAM" id="SSF57850">
    <property type="entry name" value="RING/U-box"/>
    <property type="match status" value="1"/>
</dbReference>
<dbReference type="InterPro" id="IPR013083">
    <property type="entry name" value="Znf_RING/FYVE/PHD"/>
</dbReference>
<keyword evidence="1 3" id="KW-0863">Zinc-finger</keyword>
<keyword evidence="2" id="KW-0862">Zinc</keyword>
<keyword evidence="4" id="KW-0175">Coiled coil</keyword>
<sequence>MPRTTTSKNAKEKDAQIQRMKAELKKINSEIAEEKKKRRQSRREHKETVEKMEDVISGVAVDVLLDKARVEMERGGYEATRTELMEKQVKLKLATDKKVQEDIVKKDEETIRRLEQRNKELTEALENGLDRKSWNECELCSQEFKDEGDRVPKLLKCGDTLCWGCIKHLANPDFLICPFDGTVFAFTEFNNINHLHKNLKVL</sequence>
<dbReference type="KEGG" id="crq:GCK72_009048"/>
<dbReference type="HOGENOM" id="CLU_093265_0_0_1"/>
<evidence type="ECO:0000313" key="8">
    <source>
        <dbReference type="Proteomes" id="UP000008281"/>
    </source>
</evidence>
<dbReference type="PROSITE" id="PS50089">
    <property type="entry name" value="ZF_RING_2"/>
    <property type="match status" value="1"/>
</dbReference>
<gene>
    <name evidence="7" type="ORF">CRE_07745</name>
</gene>
<dbReference type="Gene3D" id="3.30.40.10">
    <property type="entry name" value="Zinc/RING finger domain, C3HC4 (zinc finger)"/>
    <property type="match status" value="1"/>
</dbReference>
<keyword evidence="8" id="KW-1185">Reference proteome</keyword>
<feature type="compositionally biased region" description="Basic and acidic residues" evidence="5">
    <location>
        <begin position="25"/>
        <end position="35"/>
    </location>
</feature>
<dbReference type="RefSeq" id="XP_003095899.2">
    <property type="nucleotide sequence ID" value="XM_003095851.2"/>
</dbReference>